<evidence type="ECO:0000313" key="5">
    <source>
        <dbReference type="EMBL" id="MBZ2195584.1"/>
    </source>
</evidence>
<keyword evidence="6" id="KW-1185">Reference proteome</keyword>
<dbReference type="Gene3D" id="1.10.260.40">
    <property type="entry name" value="lambda repressor-like DNA-binding domains"/>
    <property type="match status" value="1"/>
</dbReference>
<keyword evidence="2 5" id="KW-0238">DNA-binding</keyword>
<dbReference type="RefSeq" id="WP_223403661.1">
    <property type="nucleotide sequence ID" value="NZ_JAGSHT010000005.1"/>
</dbReference>
<evidence type="ECO:0000256" key="2">
    <source>
        <dbReference type="ARBA" id="ARBA00023125"/>
    </source>
</evidence>
<dbReference type="SUPFAM" id="SSF47413">
    <property type="entry name" value="lambda repressor-like DNA-binding domains"/>
    <property type="match status" value="1"/>
</dbReference>
<proteinExistence type="predicted"/>
<comment type="caution">
    <text evidence="5">The sequence shown here is derived from an EMBL/GenBank/DDBJ whole genome shotgun (WGS) entry which is preliminary data.</text>
</comment>
<evidence type="ECO:0000313" key="6">
    <source>
        <dbReference type="Proteomes" id="UP000826651"/>
    </source>
</evidence>
<accession>A0ABS7S5G9</accession>
<organism evidence="5 6">
    <name type="scientific">Occultella gossypii</name>
    <dbReference type="NCBI Taxonomy" id="2800820"/>
    <lineage>
        <taxon>Bacteria</taxon>
        <taxon>Bacillati</taxon>
        <taxon>Actinomycetota</taxon>
        <taxon>Actinomycetes</taxon>
        <taxon>Micrococcales</taxon>
        <taxon>Ruaniaceae</taxon>
        <taxon>Occultella</taxon>
    </lineage>
</organism>
<dbReference type="PANTHER" id="PTHR30146:SF109">
    <property type="entry name" value="HTH-TYPE TRANSCRIPTIONAL REGULATOR GALS"/>
    <property type="match status" value="1"/>
</dbReference>
<dbReference type="InterPro" id="IPR010982">
    <property type="entry name" value="Lambda_DNA-bd_dom_sf"/>
</dbReference>
<dbReference type="Pfam" id="PF13377">
    <property type="entry name" value="Peripla_BP_3"/>
    <property type="match status" value="1"/>
</dbReference>
<dbReference type="Pfam" id="PF00356">
    <property type="entry name" value="LacI"/>
    <property type="match status" value="1"/>
</dbReference>
<dbReference type="GO" id="GO:0003677">
    <property type="term" value="F:DNA binding"/>
    <property type="evidence" value="ECO:0007669"/>
    <property type="project" value="UniProtKB-KW"/>
</dbReference>
<name>A0ABS7S5G9_9MICO</name>
<dbReference type="InterPro" id="IPR000843">
    <property type="entry name" value="HTH_LacI"/>
</dbReference>
<gene>
    <name evidence="5" type="ORF">KCQ71_05425</name>
</gene>
<evidence type="ECO:0000256" key="3">
    <source>
        <dbReference type="ARBA" id="ARBA00023163"/>
    </source>
</evidence>
<feature type="domain" description="HTH lacI-type" evidence="4">
    <location>
        <begin position="1"/>
        <end position="53"/>
    </location>
</feature>
<sequence length="333" mass="34530">MADVAEAAGVSRATVSRVLSHDPAVVEATAAVVREAIERLGYRPNRAAQALMGASRTLGVIFGEPPDRASALLLRGINEAATSKGYALTVAIATDAGGEELRRGLNTMVEQSAAAVMVLPATRLNADVLAAADVPFPIISTTDLGPGSPCSVAALDELGAVDAVVGHLQEIGRNRILHIGARHETLVSQFRRGGWQARVDEADLFEMADEWSARGGYEALHRAVARGARPDAVFAASDEMALGAMSAAGELGLRVPEDLAVAGFGGLPVTEFYGPGLTTVATAPQERGALAFEECMRRLSEPDSPPAHRLLEGELVMRPSTVPAGGSPGVSGL</sequence>
<dbReference type="Gene3D" id="3.40.50.2300">
    <property type="match status" value="2"/>
</dbReference>
<dbReference type="PROSITE" id="PS50932">
    <property type="entry name" value="HTH_LACI_2"/>
    <property type="match status" value="1"/>
</dbReference>
<reference evidence="5 6" key="1">
    <citation type="submission" date="2021-04" db="EMBL/GenBank/DDBJ databases">
        <title>Ruania sp. nov., isolated from sandy soil of mangrove forest.</title>
        <authorList>
            <person name="Ge X."/>
            <person name="Huang R."/>
            <person name="Liu W."/>
        </authorList>
    </citation>
    <scope>NUCLEOTIDE SEQUENCE [LARGE SCALE GENOMIC DNA]</scope>
    <source>
        <strain evidence="5 6">N2-46</strain>
    </source>
</reference>
<dbReference type="EMBL" id="JAGSHT010000005">
    <property type="protein sequence ID" value="MBZ2195584.1"/>
    <property type="molecule type" value="Genomic_DNA"/>
</dbReference>
<dbReference type="CDD" id="cd06267">
    <property type="entry name" value="PBP1_LacI_sugar_binding-like"/>
    <property type="match status" value="1"/>
</dbReference>
<dbReference type="SMART" id="SM00354">
    <property type="entry name" value="HTH_LACI"/>
    <property type="match status" value="1"/>
</dbReference>
<dbReference type="InterPro" id="IPR028082">
    <property type="entry name" value="Peripla_BP_I"/>
</dbReference>
<dbReference type="PANTHER" id="PTHR30146">
    <property type="entry name" value="LACI-RELATED TRANSCRIPTIONAL REPRESSOR"/>
    <property type="match status" value="1"/>
</dbReference>
<dbReference type="Proteomes" id="UP000826651">
    <property type="component" value="Unassembled WGS sequence"/>
</dbReference>
<evidence type="ECO:0000256" key="1">
    <source>
        <dbReference type="ARBA" id="ARBA00023015"/>
    </source>
</evidence>
<keyword evidence="3" id="KW-0804">Transcription</keyword>
<evidence type="ECO:0000259" key="4">
    <source>
        <dbReference type="PROSITE" id="PS50932"/>
    </source>
</evidence>
<dbReference type="PROSITE" id="PS00356">
    <property type="entry name" value="HTH_LACI_1"/>
    <property type="match status" value="1"/>
</dbReference>
<keyword evidence="1" id="KW-0805">Transcription regulation</keyword>
<dbReference type="InterPro" id="IPR046335">
    <property type="entry name" value="LacI/GalR-like_sensor"/>
</dbReference>
<dbReference type="CDD" id="cd01392">
    <property type="entry name" value="HTH_LacI"/>
    <property type="match status" value="1"/>
</dbReference>
<protein>
    <submittedName>
        <fullName evidence="5">LacI family DNA-binding transcriptional regulator</fullName>
    </submittedName>
</protein>
<dbReference type="SUPFAM" id="SSF53822">
    <property type="entry name" value="Periplasmic binding protein-like I"/>
    <property type="match status" value="1"/>
</dbReference>